<dbReference type="GO" id="GO:0016874">
    <property type="term" value="F:ligase activity"/>
    <property type="evidence" value="ECO:0007669"/>
    <property type="project" value="UniProtKB-KW"/>
</dbReference>
<protein>
    <submittedName>
        <fullName evidence="3">Fatty acid CoA ligase family protein</fullName>
    </submittedName>
</protein>
<sequence>MPSQVRDGNVASRLEVVASLAPGAIAIAEPSGPPTKDGTRSYSLTTFDNLDKESDAIAAGLVRWGLRPGMRVAMLVPFGARFIGLVFALLKSGVTVILIDPGIGRKHLVRCLSDAKPDGFVGIPKAMAIRTLLGRKFPAAKWNVTVGRRLFWGGKTLDQIKTLGQSIPQDRRKESLPRVERADPAAIIFTTGSTGPPKGVLYTHGTFHAQIDRIRERYDIHRGSRDLACFPLFGLFDAVMGVTTIIPDMDPTRPAEVNPQRLIEAAEQWEVDQSFGSPALWNTVIRWCESRGIDNPFPTMRRILSAGAPVPASTMARLRRLLDEEAEIYTPYGATEALPLASIESRQIIGETGPASTRGKGVCVGTRFDDVQWKVIKVHDGPIESIDQIEELPQGKIGELMVTGPMVTREYVVRADQNALHKVADGGTVWHRMGDVGYLDREDRFWFCGRKAHRVTNDKKTWYTVPCEAIFNAHPNVYRSALVGRGEPGRQTPVVLVEPIPEAKPKTDAEKQRLREELLTLASLNPLTVRITEVIIRDQPLPTDIRHNSKIFRERLAEELNGGVS</sequence>
<keyword evidence="3" id="KW-0436">Ligase</keyword>
<proteinExistence type="predicted"/>
<dbReference type="CDD" id="cd05910">
    <property type="entry name" value="FACL_like_1"/>
    <property type="match status" value="1"/>
</dbReference>
<feature type="domain" description="AMP-dependent synthetase/ligase" evidence="2">
    <location>
        <begin position="41"/>
        <end position="411"/>
    </location>
</feature>
<dbReference type="InterPro" id="IPR020845">
    <property type="entry name" value="AMP-binding_CS"/>
</dbReference>
<dbReference type="PROSITE" id="PS00455">
    <property type="entry name" value="AMP_BINDING"/>
    <property type="match status" value="1"/>
</dbReference>
<keyword evidence="1" id="KW-0812">Transmembrane</keyword>
<evidence type="ECO:0000256" key="1">
    <source>
        <dbReference type="SAM" id="Phobius"/>
    </source>
</evidence>
<dbReference type="InterPro" id="IPR050237">
    <property type="entry name" value="ATP-dep_AMP-bd_enzyme"/>
</dbReference>
<evidence type="ECO:0000259" key="2">
    <source>
        <dbReference type="Pfam" id="PF00501"/>
    </source>
</evidence>
<accession>A0ABT7PDH4</accession>
<dbReference type="PANTHER" id="PTHR43767">
    <property type="entry name" value="LONG-CHAIN-FATTY-ACID--COA LIGASE"/>
    <property type="match status" value="1"/>
</dbReference>
<dbReference type="InterPro" id="IPR000873">
    <property type="entry name" value="AMP-dep_synth/lig_dom"/>
</dbReference>
<gene>
    <name evidence="3" type="ORF">QTN89_03720</name>
</gene>
<keyword evidence="4" id="KW-1185">Reference proteome</keyword>
<keyword evidence="1" id="KW-1133">Transmembrane helix</keyword>
<dbReference type="Gene3D" id="3.40.50.12780">
    <property type="entry name" value="N-terminal domain of ligase-like"/>
    <property type="match status" value="1"/>
</dbReference>
<keyword evidence="1" id="KW-0472">Membrane</keyword>
<dbReference type="InterPro" id="IPR042099">
    <property type="entry name" value="ANL_N_sf"/>
</dbReference>
<evidence type="ECO:0000313" key="3">
    <source>
        <dbReference type="EMBL" id="MDM4014526.1"/>
    </source>
</evidence>
<dbReference type="Pfam" id="PF00501">
    <property type="entry name" value="AMP-binding"/>
    <property type="match status" value="1"/>
</dbReference>
<dbReference type="EMBL" id="JASZZN010000002">
    <property type="protein sequence ID" value="MDM4014526.1"/>
    <property type="molecule type" value="Genomic_DNA"/>
</dbReference>
<dbReference type="SUPFAM" id="SSF56801">
    <property type="entry name" value="Acetyl-CoA synthetase-like"/>
    <property type="match status" value="1"/>
</dbReference>
<feature type="transmembrane region" description="Helical" evidence="1">
    <location>
        <begin position="72"/>
        <end position="90"/>
    </location>
</feature>
<organism evidence="3 4">
    <name type="scientific">Roseiconus lacunae</name>
    <dbReference type="NCBI Taxonomy" id="2605694"/>
    <lineage>
        <taxon>Bacteria</taxon>
        <taxon>Pseudomonadati</taxon>
        <taxon>Planctomycetota</taxon>
        <taxon>Planctomycetia</taxon>
        <taxon>Pirellulales</taxon>
        <taxon>Pirellulaceae</taxon>
        <taxon>Roseiconus</taxon>
    </lineage>
</organism>
<name>A0ABT7PDH4_9BACT</name>
<comment type="caution">
    <text evidence="3">The sequence shown here is derived from an EMBL/GenBank/DDBJ whole genome shotgun (WGS) entry which is preliminary data.</text>
</comment>
<evidence type="ECO:0000313" key="4">
    <source>
        <dbReference type="Proteomes" id="UP001239462"/>
    </source>
</evidence>
<dbReference type="NCBIfam" id="NF006754">
    <property type="entry name" value="PRK09274.1"/>
    <property type="match status" value="1"/>
</dbReference>
<dbReference type="Proteomes" id="UP001239462">
    <property type="component" value="Unassembled WGS sequence"/>
</dbReference>
<reference evidence="3 4" key="1">
    <citation type="submission" date="2023-06" db="EMBL/GenBank/DDBJ databases">
        <title>Roseiconus lacunae JC819 isolated from Gulf of Mannar region, Tamil Nadu.</title>
        <authorList>
            <person name="Pk S."/>
            <person name="Ch S."/>
            <person name="Ch V.R."/>
        </authorList>
    </citation>
    <scope>NUCLEOTIDE SEQUENCE [LARGE SCALE GENOMIC DNA]</scope>
    <source>
        <strain evidence="3 4">JC819</strain>
    </source>
</reference>
<dbReference type="RefSeq" id="WP_289162239.1">
    <property type="nucleotide sequence ID" value="NZ_JASZZN010000002.1"/>
</dbReference>
<dbReference type="PANTHER" id="PTHR43767:SF1">
    <property type="entry name" value="NONRIBOSOMAL PEPTIDE SYNTHASE PES1 (EUROFUNG)-RELATED"/>
    <property type="match status" value="1"/>
</dbReference>